<sequence>MANGKLKAHDTYYMDGRMVVLSCSGRLFKIPYWHLKKYCPILLHPAKHDIGSDGSSDDTAIPIDDYVSAEEFVIFLDFFYRGILHKEIPTDEWCKLLVVSSKLDCKEARARAIDEITAKKAKVSSIDRIELGNKYNVSQWLPEAYADAFVRGSHLTVEEGEKLGLEIAVKVLKGRDTCKKNGWDSSGDSNVTWLVKDIFPVQNSPTAGQRRRNAGRLVV</sequence>
<organism evidence="1 2">
    <name type="scientific">Thelephora ganbajun</name>
    <name type="common">Ganba fungus</name>
    <dbReference type="NCBI Taxonomy" id="370292"/>
    <lineage>
        <taxon>Eukaryota</taxon>
        <taxon>Fungi</taxon>
        <taxon>Dikarya</taxon>
        <taxon>Basidiomycota</taxon>
        <taxon>Agaricomycotina</taxon>
        <taxon>Agaricomycetes</taxon>
        <taxon>Thelephorales</taxon>
        <taxon>Thelephoraceae</taxon>
        <taxon>Thelephora</taxon>
    </lineage>
</organism>
<evidence type="ECO:0000313" key="1">
    <source>
        <dbReference type="EMBL" id="KAF9642121.1"/>
    </source>
</evidence>
<accession>A0ACB6YZ12</accession>
<keyword evidence="2" id="KW-1185">Reference proteome</keyword>
<comment type="caution">
    <text evidence="1">The sequence shown here is derived from an EMBL/GenBank/DDBJ whole genome shotgun (WGS) entry which is preliminary data.</text>
</comment>
<dbReference type="EMBL" id="MU118676">
    <property type="protein sequence ID" value="KAF9642121.1"/>
    <property type="molecule type" value="Genomic_DNA"/>
</dbReference>
<gene>
    <name evidence="1" type="ORF">BDM02DRAFT_3193870</name>
</gene>
<protein>
    <submittedName>
        <fullName evidence="1">Uncharacterized protein</fullName>
    </submittedName>
</protein>
<proteinExistence type="predicted"/>
<evidence type="ECO:0000313" key="2">
    <source>
        <dbReference type="Proteomes" id="UP000886501"/>
    </source>
</evidence>
<name>A0ACB6YZ12_THEGA</name>
<reference evidence="1" key="1">
    <citation type="submission" date="2019-10" db="EMBL/GenBank/DDBJ databases">
        <authorList>
            <consortium name="DOE Joint Genome Institute"/>
            <person name="Kuo A."/>
            <person name="Miyauchi S."/>
            <person name="Kiss E."/>
            <person name="Drula E."/>
            <person name="Kohler A."/>
            <person name="Sanchez-Garcia M."/>
            <person name="Andreopoulos B."/>
            <person name="Barry K.W."/>
            <person name="Bonito G."/>
            <person name="Buee M."/>
            <person name="Carver A."/>
            <person name="Chen C."/>
            <person name="Cichocki N."/>
            <person name="Clum A."/>
            <person name="Culley D."/>
            <person name="Crous P.W."/>
            <person name="Fauchery L."/>
            <person name="Girlanda M."/>
            <person name="Hayes R."/>
            <person name="Keri Z."/>
            <person name="Labutti K."/>
            <person name="Lipzen A."/>
            <person name="Lombard V."/>
            <person name="Magnuson J."/>
            <person name="Maillard F."/>
            <person name="Morin E."/>
            <person name="Murat C."/>
            <person name="Nolan M."/>
            <person name="Ohm R."/>
            <person name="Pangilinan J."/>
            <person name="Pereira M."/>
            <person name="Perotto S."/>
            <person name="Peter M."/>
            <person name="Riley R."/>
            <person name="Sitrit Y."/>
            <person name="Stielow B."/>
            <person name="Szollosi G."/>
            <person name="Zifcakova L."/>
            <person name="Stursova M."/>
            <person name="Spatafora J.W."/>
            <person name="Tedersoo L."/>
            <person name="Vaario L.-M."/>
            <person name="Yamada A."/>
            <person name="Yan M."/>
            <person name="Wang P."/>
            <person name="Xu J."/>
            <person name="Bruns T."/>
            <person name="Baldrian P."/>
            <person name="Vilgalys R."/>
            <person name="Henrissat B."/>
            <person name="Grigoriev I.V."/>
            <person name="Hibbett D."/>
            <person name="Nagy L.G."/>
            <person name="Martin F.M."/>
        </authorList>
    </citation>
    <scope>NUCLEOTIDE SEQUENCE</scope>
    <source>
        <strain evidence="1">P2</strain>
    </source>
</reference>
<dbReference type="Proteomes" id="UP000886501">
    <property type="component" value="Unassembled WGS sequence"/>
</dbReference>
<reference evidence="1" key="2">
    <citation type="journal article" date="2020" name="Nat. Commun.">
        <title>Large-scale genome sequencing of mycorrhizal fungi provides insights into the early evolution of symbiotic traits.</title>
        <authorList>
            <person name="Miyauchi S."/>
            <person name="Kiss E."/>
            <person name="Kuo A."/>
            <person name="Drula E."/>
            <person name="Kohler A."/>
            <person name="Sanchez-Garcia M."/>
            <person name="Morin E."/>
            <person name="Andreopoulos B."/>
            <person name="Barry K.W."/>
            <person name="Bonito G."/>
            <person name="Buee M."/>
            <person name="Carver A."/>
            <person name="Chen C."/>
            <person name="Cichocki N."/>
            <person name="Clum A."/>
            <person name="Culley D."/>
            <person name="Crous P.W."/>
            <person name="Fauchery L."/>
            <person name="Girlanda M."/>
            <person name="Hayes R.D."/>
            <person name="Keri Z."/>
            <person name="LaButti K."/>
            <person name="Lipzen A."/>
            <person name="Lombard V."/>
            <person name="Magnuson J."/>
            <person name="Maillard F."/>
            <person name="Murat C."/>
            <person name="Nolan M."/>
            <person name="Ohm R.A."/>
            <person name="Pangilinan J."/>
            <person name="Pereira M.F."/>
            <person name="Perotto S."/>
            <person name="Peter M."/>
            <person name="Pfister S."/>
            <person name="Riley R."/>
            <person name="Sitrit Y."/>
            <person name="Stielow J.B."/>
            <person name="Szollosi G."/>
            <person name="Zifcakova L."/>
            <person name="Stursova M."/>
            <person name="Spatafora J.W."/>
            <person name="Tedersoo L."/>
            <person name="Vaario L.M."/>
            <person name="Yamada A."/>
            <person name="Yan M."/>
            <person name="Wang P."/>
            <person name="Xu J."/>
            <person name="Bruns T."/>
            <person name="Baldrian P."/>
            <person name="Vilgalys R."/>
            <person name="Dunand C."/>
            <person name="Henrissat B."/>
            <person name="Grigoriev I.V."/>
            <person name="Hibbett D."/>
            <person name="Nagy L.G."/>
            <person name="Martin F.M."/>
        </authorList>
    </citation>
    <scope>NUCLEOTIDE SEQUENCE</scope>
    <source>
        <strain evidence="1">P2</strain>
    </source>
</reference>